<dbReference type="InterPro" id="IPR057982">
    <property type="entry name" value="TPR_NAA35"/>
</dbReference>
<evidence type="ECO:0000256" key="1">
    <source>
        <dbReference type="ARBA" id="ARBA00004496"/>
    </source>
</evidence>
<comment type="subcellular location">
    <subcellularLocation>
        <location evidence="1">Cytoplasm</location>
    </subcellularLocation>
</comment>
<proteinExistence type="inferred from homology"/>
<dbReference type="InterPro" id="IPR007244">
    <property type="entry name" value="Naa35_N"/>
</dbReference>
<name>A0AAW1DHS4_9HEMI</name>
<feature type="domain" description="NAA35-like N-terminal" evidence="5">
    <location>
        <begin position="125"/>
        <end position="175"/>
    </location>
</feature>
<dbReference type="Pfam" id="PF04112">
    <property type="entry name" value="Mak10"/>
    <property type="match status" value="2"/>
</dbReference>
<dbReference type="AlphaFoldDB" id="A0AAW1DHS4"/>
<comment type="similarity">
    <text evidence="2">Belongs to the MAK10 family.</text>
</comment>
<evidence type="ECO:0000256" key="3">
    <source>
        <dbReference type="ARBA" id="ARBA00022490"/>
    </source>
</evidence>
<dbReference type="EMBL" id="JAPXFL010000002">
    <property type="protein sequence ID" value="KAK9510388.1"/>
    <property type="molecule type" value="Genomic_DNA"/>
</dbReference>
<organism evidence="7 8">
    <name type="scientific">Rhynocoris fuscipes</name>
    <dbReference type="NCBI Taxonomy" id="488301"/>
    <lineage>
        <taxon>Eukaryota</taxon>
        <taxon>Metazoa</taxon>
        <taxon>Ecdysozoa</taxon>
        <taxon>Arthropoda</taxon>
        <taxon>Hexapoda</taxon>
        <taxon>Insecta</taxon>
        <taxon>Pterygota</taxon>
        <taxon>Neoptera</taxon>
        <taxon>Paraneoptera</taxon>
        <taxon>Hemiptera</taxon>
        <taxon>Heteroptera</taxon>
        <taxon>Panheteroptera</taxon>
        <taxon>Cimicomorpha</taxon>
        <taxon>Reduviidae</taxon>
        <taxon>Harpactorinae</taxon>
        <taxon>Harpactorini</taxon>
        <taxon>Rhynocoris</taxon>
    </lineage>
</organism>
<keyword evidence="3" id="KW-0963">Cytoplasm</keyword>
<feature type="domain" description="NAA35-like TPR repeats" evidence="6">
    <location>
        <begin position="296"/>
        <end position="677"/>
    </location>
</feature>
<dbReference type="PANTHER" id="PTHR21373:SF0">
    <property type="entry name" value="N-ALPHA-ACETYLTRANSFERASE 35, NATC AUXILIARY SUBUNIT"/>
    <property type="match status" value="1"/>
</dbReference>
<dbReference type="Proteomes" id="UP001461498">
    <property type="component" value="Unassembled WGS sequence"/>
</dbReference>
<evidence type="ECO:0000256" key="4">
    <source>
        <dbReference type="ARBA" id="ARBA00030494"/>
    </source>
</evidence>
<dbReference type="InterPro" id="IPR057983">
    <property type="entry name" value="NAA35-like_N"/>
</dbReference>
<feature type="domain" description="NAA35-like N-terminal" evidence="5">
    <location>
        <begin position="39"/>
        <end position="123"/>
    </location>
</feature>
<protein>
    <recommendedName>
        <fullName evidence="4">Protein MAK10 homolog</fullName>
    </recommendedName>
</protein>
<evidence type="ECO:0000313" key="7">
    <source>
        <dbReference type="EMBL" id="KAK9510388.1"/>
    </source>
</evidence>
<keyword evidence="8" id="KW-1185">Reference proteome</keyword>
<comment type="caution">
    <text evidence="7">The sequence shown here is derived from an EMBL/GenBank/DDBJ whole genome shotgun (WGS) entry which is preliminary data.</text>
</comment>
<accession>A0AAW1DHS4</accession>
<reference evidence="7 8" key="1">
    <citation type="submission" date="2022-12" db="EMBL/GenBank/DDBJ databases">
        <title>Chromosome-level genome assembly of true bugs.</title>
        <authorList>
            <person name="Ma L."/>
            <person name="Li H."/>
        </authorList>
    </citation>
    <scope>NUCLEOTIDE SEQUENCE [LARGE SCALE GENOMIC DNA]</scope>
    <source>
        <strain evidence="7">Lab_2022b</strain>
    </source>
</reference>
<dbReference type="Pfam" id="PF25789">
    <property type="entry name" value="TPR_NAA35"/>
    <property type="match status" value="1"/>
</dbReference>
<dbReference type="GO" id="GO:0031417">
    <property type="term" value="C:NatC complex"/>
    <property type="evidence" value="ECO:0007669"/>
    <property type="project" value="InterPro"/>
</dbReference>
<sequence length="679" mass="79262">MYQLPDKNENSTFSVNTEPRIWCEITNEFFTAIKQLKLGELVHDDTFGLFDAMSAIEIMDPKMDAGMYCNKIGRSLEGNILKQKDIPVAEQIGIVDETWACFIAWLDGQTLVQTVFTNLYLNNPHLIIDKPLKSFCIAIYKFIDIIKNFVAEGLLFEEEDFQPLEYEYKLYPDVTEINTIEMLKEVEDSINSLTKVDENISALCLRIHFMKILLQSFVGLKNSLLIEESTKLLSECIELIPLLIESIKRGGNVKFAFDPYINQRLLPPTFLRYTQIKSSKEAYESLSHLFNRLLQVAKVSTYKSFHETLEYMLNISKTKPCIVSRSLMQILCLPHCTRTGDTINCLEVIKDAIIKFTSPPVLLKQSQLINNNPSAKDFVENFLKHCIRPFSKFIKLCSYNPSRQRDKLAILLQDFSNLSEKSERLDAFLHHLSKNIETNSSNIYYFSTWIQYYTLRIMKMFILSGFDLELYSTHEYCYIYWYLCEYVYELIIYSLSCADNCLTIQKNLNDSLKSIKRKKAIINTKLNHYKNEIIIYQALKNICSGYYKAMICFRKDGKLRLPLAEFDCEKIRFEHRFLPLMNILTALAPLQYGKFKDITNRLEKFDSKTLYLECFQHFQEARTLLNTIQEPDEELNKLILVSKTNFVVLKLLANGYKYNSNNPPVFDFSTHRHFPIIKI</sequence>
<evidence type="ECO:0000259" key="6">
    <source>
        <dbReference type="Pfam" id="PF25789"/>
    </source>
</evidence>
<evidence type="ECO:0000313" key="8">
    <source>
        <dbReference type="Proteomes" id="UP001461498"/>
    </source>
</evidence>
<evidence type="ECO:0000256" key="2">
    <source>
        <dbReference type="ARBA" id="ARBA00006289"/>
    </source>
</evidence>
<dbReference type="PANTHER" id="PTHR21373">
    <property type="entry name" value="GLUCOSE REPRESSIBLE PROTEIN MAK10"/>
    <property type="match status" value="1"/>
</dbReference>
<evidence type="ECO:0000259" key="5">
    <source>
        <dbReference type="Pfam" id="PF04112"/>
    </source>
</evidence>
<gene>
    <name evidence="7" type="ORF">O3M35_005183</name>
</gene>